<comment type="subcellular location">
    <subcellularLocation>
        <location evidence="3">Cytoplasm</location>
    </subcellularLocation>
</comment>
<feature type="region of interest" description="Disordered" evidence="6">
    <location>
        <begin position="1"/>
        <end position="87"/>
    </location>
</feature>
<organism evidence="7 8">
    <name type="scientific">Olsenella absiana</name>
    <dbReference type="NCBI Taxonomy" id="3115222"/>
    <lineage>
        <taxon>Bacteria</taxon>
        <taxon>Bacillati</taxon>
        <taxon>Actinomycetota</taxon>
        <taxon>Coriobacteriia</taxon>
        <taxon>Coriobacteriales</taxon>
        <taxon>Atopobiaceae</taxon>
        <taxon>Olsenella</taxon>
    </lineage>
</organism>
<proteinExistence type="inferred from homology"/>
<gene>
    <name evidence="3 7" type="primary">grpE</name>
    <name evidence="7" type="ORF">VXJ25_03110</name>
</gene>
<comment type="similarity">
    <text evidence="1 3 5">Belongs to the GrpE family.</text>
</comment>
<dbReference type="CDD" id="cd00446">
    <property type="entry name" value="GrpE"/>
    <property type="match status" value="1"/>
</dbReference>
<keyword evidence="3 4" id="KW-0346">Stress response</keyword>
<protein>
    <recommendedName>
        <fullName evidence="3 4">Protein GrpE</fullName>
    </recommendedName>
    <alternativeName>
        <fullName evidence="3">HSP-70 cofactor</fullName>
    </alternativeName>
</protein>
<dbReference type="Gene3D" id="2.30.22.10">
    <property type="entry name" value="Head domain of nucleotide exchange factor GrpE"/>
    <property type="match status" value="1"/>
</dbReference>
<dbReference type="Pfam" id="PF01025">
    <property type="entry name" value="GrpE"/>
    <property type="match status" value="1"/>
</dbReference>
<feature type="compositionally biased region" description="Acidic residues" evidence="6">
    <location>
        <begin position="294"/>
        <end position="303"/>
    </location>
</feature>
<dbReference type="SUPFAM" id="SSF51064">
    <property type="entry name" value="Head domain of nucleotide exchange factor GrpE"/>
    <property type="match status" value="1"/>
</dbReference>
<feature type="compositionally biased region" description="Basic and acidic residues" evidence="6">
    <location>
        <begin position="63"/>
        <end position="87"/>
    </location>
</feature>
<dbReference type="Proteomes" id="UP001332931">
    <property type="component" value="Unassembled WGS sequence"/>
</dbReference>
<evidence type="ECO:0000313" key="8">
    <source>
        <dbReference type="Proteomes" id="UP001332931"/>
    </source>
</evidence>
<evidence type="ECO:0000256" key="2">
    <source>
        <dbReference type="ARBA" id="ARBA00023186"/>
    </source>
</evidence>
<keyword evidence="8" id="KW-1185">Reference proteome</keyword>
<dbReference type="HAMAP" id="MF_01151">
    <property type="entry name" value="GrpE"/>
    <property type="match status" value="1"/>
</dbReference>
<comment type="subunit">
    <text evidence="3">Homodimer.</text>
</comment>
<sequence>MFGKDKNAKGAAGAAPGSTPQEGDVKVPIEDDNDKPEGAPSGDPTPEQGAAAQPAGEACDPEAEQRMVDEAIRRGEEAADEDFKAENAKLRASLADLRRELEEARKSADSEELEQAKKAAADAEERRTKLLAEFQTFRRRRDEEAVQEKARAAEKIVKSLLPVIDDMERAIDHAEKTAGDDEQFQSFVSGIDQVHDKMVAVLAKEGVEVIDPAGEPFDPMLHQAVGRSENPDVYDETVDQVYQKGYKLGGKVIRSAMVTVTFGGPKRPAPDPAAGADGAPADGAVGGAQGADPGPEDASESRQ</sequence>
<feature type="region of interest" description="Disordered" evidence="6">
    <location>
        <begin position="101"/>
        <end position="125"/>
    </location>
</feature>
<dbReference type="PRINTS" id="PR00773">
    <property type="entry name" value="GRPEPROTEIN"/>
</dbReference>
<reference evidence="7 8" key="1">
    <citation type="submission" date="2024-01" db="EMBL/GenBank/DDBJ databases">
        <title>Description of Olsenella sp. nov., isolated from pig feces.</title>
        <authorList>
            <person name="Chang Y.-H."/>
        </authorList>
    </citation>
    <scope>NUCLEOTIDE SEQUENCE [LARGE SCALE GENOMIC DNA]</scope>
    <source>
        <strain evidence="7 8">YH-ols2223</strain>
    </source>
</reference>
<dbReference type="Gene3D" id="3.90.20.20">
    <property type="match status" value="1"/>
</dbReference>
<feature type="compositionally biased region" description="Low complexity" evidence="6">
    <location>
        <begin position="272"/>
        <end position="283"/>
    </location>
</feature>
<feature type="region of interest" description="Disordered" evidence="6">
    <location>
        <begin position="261"/>
        <end position="303"/>
    </location>
</feature>
<evidence type="ECO:0000256" key="6">
    <source>
        <dbReference type="SAM" id="MobiDB-lite"/>
    </source>
</evidence>
<dbReference type="RefSeq" id="WP_330957814.1">
    <property type="nucleotide sequence ID" value="NZ_JAZGJQ010000002.1"/>
</dbReference>
<evidence type="ECO:0000256" key="4">
    <source>
        <dbReference type="RuleBase" id="RU000639"/>
    </source>
</evidence>
<dbReference type="InterPro" id="IPR009012">
    <property type="entry name" value="GrpE_head"/>
</dbReference>
<dbReference type="EMBL" id="JAZGJQ010000002">
    <property type="protein sequence ID" value="MEE6146991.1"/>
    <property type="molecule type" value="Genomic_DNA"/>
</dbReference>
<dbReference type="PANTHER" id="PTHR21237">
    <property type="entry name" value="GRPE PROTEIN"/>
    <property type="match status" value="1"/>
</dbReference>
<accession>A0ABU7R8Q3</accession>
<dbReference type="InterPro" id="IPR000740">
    <property type="entry name" value="GrpE"/>
</dbReference>
<evidence type="ECO:0000256" key="3">
    <source>
        <dbReference type="HAMAP-Rule" id="MF_01151"/>
    </source>
</evidence>
<comment type="function">
    <text evidence="3 4">Participates actively in the response to hyperosmotic and heat shock by preventing the aggregation of stress-denatured proteins, in association with DnaK and GrpE. It is the nucleotide exchange factor for DnaK and may function as a thermosensor. Unfolded proteins bind initially to DnaJ; upon interaction with the DnaJ-bound protein, DnaK hydrolyzes its bound ATP, resulting in the formation of a stable complex. GrpE releases ADP from DnaK; ATP binding to DnaK triggers the release of the substrate protein, thus completing the reaction cycle. Several rounds of ATP-dependent interactions between DnaJ, DnaK and GrpE are required for fully efficient folding.</text>
</comment>
<dbReference type="PANTHER" id="PTHR21237:SF23">
    <property type="entry name" value="GRPE PROTEIN HOMOLOG, MITOCHONDRIAL"/>
    <property type="match status" value="1"/>
</dbReference>
<evidence type="ECO:0000256" key="1">
    <source>
        <dbReference type="ARBA" id="ARBA00009054"/>
    </source>
</evidence>
<dbReference type="InterPro" id="IPR013805">
    <property type="entry name" value="GrpE_CC"/>
</dbReference>
<keyword evidence="3" id="KW-0963">Cytoplasm</keyword>
<dbReference type="SUPFAM" id="SSF58014">
    <property type="entry name" value="Coiled-coil domain of nucleotide exchange factor GrpE"/>
    <property type="match status" value="1"/>
</dbReference>
<evidence type="ECO:0000313" key="7">
    <source>
        <dbReference type="EMBL" id="MEE6146991.1"/>
    </source>
</evidence>
<dbReference type="PROSITE" id="PS01071">
    <property type="entry name" value="GRPE"/>
    <property type="match status" value="1"/>
</dbReference>
<name>A0ABU7R8Q3_9ACTN</name>
<evidence type="ECO:0000256" key="5">
    <source>
        <dbReference type="RuleBase" id="RU004478"/>
    </source>
</evidence>
<feature type="compositionally biased region" description="Low complexity" evidence="6">
    <location>
        <begin position="46"/>
        <end position="58"/>
    </location>
</feature>
<keyword evidence="2 3" id="KW-0143">Chaperone</keyword>
<comment type="caution">
    <text evidence="7">The sequence shown here is derived from an EMBL/GenBank/DDBJ whole genome shotgun (WGS) entry which is preliminary data.</text>
</comment>